<reference evidence="6" key="1">
    <citation type="journal article" date="2014" name="Int. J. Syst. Evol. Microbiol.">
        <title>Complete genome sequence of Corynebacterium casei LMG S-19264T (=DSM 44701T), isolated from a smear-ripened cheese.</title>
        <authorList>
            <consortium name="US DOE Joint Genome Institute (JGI-PGF)"/>
            <person name="Walter F."/>
            <person name="Albersmeier A."/>
            <person name="Kalinowski J."/>
            <person name="Ruckert C."/>
        </authorList>
    </citation>
    <scope>NUCLEOTIDE SEQUENCE</scope>
    <source>
        <strain evidence="6">KCTC 22169</strain>
    </source>
</reference>
<organism evidence="6 7">
    <name type="scientific">Saccharospirillum salsuginis</name>
    <dbReference type="NCBI Taxonomy" id="418750"/>
    <lineage>
        <taxon>Bacteria</taxon>
        <taxon>Pseudomonadati</taxon>
        <taxon>Pseudomonadota</taxon>
        <taxon>Gammaproteobacteria</taxon>
        <taxon>Oceanospirillales</taxon>
        <taxon>Saccharospirillaceae</taxon>
        <taxon>Saccharospirillum</taxon>
    </lineage>
</organism>
<dbReference type="Pfam" id="PF00015">
    <property type="entry name" value="MCPsignal"/>
    <property type="match status" value="1"/>
</dbReference>
<feature type="domain" description="Methyl-accepting transducer" evidence="5">
    <location>
        <begin position="48"/>
        <end position="266"/>
    </location>
</feature>
<dbReference type="PANTHER" id="PTHR32089:SF112">
    <property type="entry name" value="LYSOZYME-LIKE PROTEIN-RELATED"/>
    <property type="match status" value="1"/>
</dbReference>
<keyword evidence="2 3" id="KW-0807">Transducer</keyword>
<dbReference type="SUPFAM" id="SSF58104">
    <property type="entry name" value="Methyl-accepting chemotaxis protein (MCP) signaling domain"/>
    <property type="match status" value="1"/>
</dbReference>
<evidence type="ECO:0000256" key="3">
    <source>
        <dbReference type="PROSITE-ProRule" id="PRU00284"/>
    </source>
</evidence>
<dbReference type="InterPro" id="IPR025991">
    <property type="entry name" value="Chemoreceptor_zinc-bind_dom"/>
</dbReference>
<evidence type="ECO:0000256" key="4">
    <source>
        <dbReference type="SAM" id="Coils"/>
    </source>
</evidence>
<evidence type="ECO:0000313" key="6">
    <source>
        <dbReference type="EMBL" id="GGX66176.1"/>
    </source>
</evidence>
<dbReference type="Gene3D" id="1.10.287.950">
    <property type="entry name" value="Methyl-accepting chemotaxis protein"/>
    <property type="match status" value="1"/>
</dbReference>
<dbReference type="SMART" id="SM00283">
    <property type="entry name" value="MA"/>
    <property type="match status" value="1"/>
</dbReference>
<dbReference type="PROSITE" id="PS50111">
    <property type="entry name" value="CHEMOTAXIS_TRANSDUC_2"/>
    <property type="match status" value="1"/>
</dbReference>
<evidence type="ECO:0000256" key="1">
    <source>
        <dbReference type="ARBA" id="ARBA00004370"/>
    </source>
</evidence>
<reference evidence="6" key="2">
    <citation type="submission" date="2020-09" db="EMBL/GenBank/DDBJ databases">
        <authorList>
            <person name="Sun Q."/>
            <person name="Kim S."/>
        </authorList>
    </citation>
    <scope>NUCLEOTIDE SEQUENCE</scope>
    <source>
        <strain evidence="6">KCTC 22169</strain>
    </source>
</reference>
<dbReference type="PANTHER" id="PTHR32089">
    <property type="entry name" value="METHYL-ACCEPTING CHEMOTAXIS PROTEIN MCPB"/>
    <property type="match status" value="1"/>
</dbReference>
<dbReference type="GO" id="GO:0016020">
    <property type="term" value="C:membrane"/>
    <property type="evidence" value="ECO:0007669"/>
    <property type="project" value="UniProtKB-SubCell"/>
</dbReference>
<keyword evidence="4" id="KW-0175">Coiled coil</keyword>
<dbReference type="Proteomes" id="UP000626148">
    <property type="component" value="Unassembled WGS sequence"/>
</dbReference>
<accession>A0A918NGP3</accession>
<dbReference type="Pfam" id="PF13682">
    <property type="entry name" value="CZB"/>
    <property type="match status" value="1"/>
</dbReference>
<comment type="caution">
    <text evidence="6">The sequence shown here is derived from an EMBL/GenBank/DDBJ whole genome shotgun (WGS) entry which is preliminary data.</text>
</comment>
<dbReference type="AlphaFoldDB" id="A0A918NGP3"/>
<sequence>MSEHDRRLTALMEENETLRRDNVQQRKALETLNKQHESTREHLGVFLEMMTGLGDFGQSLEALKQSFSHLSTMLNARSEDARTSGRESSVMRDSMSELVTRLGTARRDIHASSEHMKELRSQAEHIDSLVGVIDGVSDQTSLLALNASIEAARAGEHGRGFSVVATEVRSLSSRAGDATREIEAVVGQIRTSVETVAEAGHRSAADMDTLSTSASDASERLTGLMRMAENAAHTMSSAAMMAEVELANLEELEIKLLVYRVFAGLSDANADQLPDETECRLGQWYYQGSGHSAYSERLDFKAIEEPHRMVHRYARLAVQAWREDRPVEAVEALKIMETNNLDVMERLRRLIGST</sequence>
<evidence type="ECO:0000256" key="2">
    <source>
        <dbReference type="ARBA" id="ARBA00023224"/>
    </source>
</evidence>
<evidence type="ECO:0000259" key="5">
    <source>
        <dbReference type="PROSITE" id="PS50111"/>
    </source>
</evidence>
<gene>
    <name evidence="6" type="ORF">GCM10007392_37280</name>
</gene>
<evidence type="ECO:0000313" key="7">
    <source>
        <dbReference type="Proteomes" id="UP000626148"/>
    </source>
</evidence>
<feature type="coiled-coil region" evidence="4">
    <location>
        <begin position="1"/>
        <end position="35"/>
    </location>
</feature>
<dbReference type="InterPro" id="IPR004089">
    <property type="entry name" value="MCPsignal_dom"/>
</dbReference>
<keyword evidence="7" id="KW-1185">Reference proteome</keyword>
<protein>
    <submittedName>
        <fullName evidence="6">Chemotaxis protein</fullName>
    </submittedName>
</protein>
<dbReference type="GO" id="GO:0007165">
    <property type="term" value="P:signal transduction"/>
    <property type="evidence" value="ECO:0007669"/>
    <property type="project" value="UniProtKB-KW"/>
</dbReference>
<comment type="subcellular location">
    <subcellularLocation>
        <location evidence="1">Membrane</location>
    </subcellularLocation>
</comment>
<name>A0A918NGP3_9GAMM</name>
<dbReference type="EMBL" id="BMXR01000010">
    <property type="protein sequence ID" value="GGX66176.1"/>
    <property type="molecule type" value="Genomic_DNA"/>
</dbReference>
<proteinExistence type="predicted"/>
<dbReference type="GO" id="GO:0006935">
    <property type="term" value="P:chemotaxis"/>
    <property type="evidence" value="ECO:0007669"/>
    <property type="project" value="UniProtKB-ARBA"/>
</dbReference>
<dbReference type="RefSeq" id="WP_194523973.1">
    <property type="nucleotide sequence ID" value="NZ_BMXR01000010.1"/>
</dbReference>
<dbReference type="Gene3D" id="1.20.120.30">
    <property type="entry name" value="Aspartate receptor, ligand-binding domain"/>
    <property type="match status" value="1"/>
</dbReference>